<sequence length="152" mass="16512">MSDGECGFGRGEHGRVPLVRLLHRAEIAYVAEFDRRLADTAYTSLTLAHSRGVLRHLGDGPVRASRLVDECGVSKQAVSQQIAQLEAAGYVAVTADPSDARARVVTLTERGAAAQRTVHDLFAEIEADWAQRIGDDELERLRRALTDLGSCS</sequence>
<evidence type="ECO:0000313" key="2">
    <source>
        <dbReference type="EMBL" id="CCI52403.1"/>
    </source>
</evidence>
<organism evidence="2 3">
    <name type="scientific">Nostocoides jenkinsii Ben 74</name>
    <dbReference type="NCBI Taxonomy" id="1193518"/>
    <lineage>
        <taxon>Bacteria</taxon>
        <taxon>Bacillati</taxon>
        <taxon>Actinomycetota</taxon>
        <taxon>Actinomycetes</taxon>
        <taxon>Micrococcales</taxon>
        <taxon>Intrasporangiaceae</taxon>
        <taxon>Nostocoides</taxon>
    </lineage>
</organism>
<dbReference type="InterPro" id="IPR036388">
    <property type="entry name" value="WH-like_DNA-bd_sf"/>
</dbReference>
<dbReference type="PANTHER" id="PTHR33164">
    <property type="entry name" value="TRANSCRIPTIONAL REGULATOR, MARR FAMILY"/>
    <property type="match status" value="1"/>
</dbReference>
<dbReference type="InterPro" id="IPR039422">
    <property type="entry name" value="MarR/SlyA-like"/>
</dbReference>
<gene>
    <name evidence="2" type="ORF">BN13_170004</name>
</gene>
<accession>A0A077MCK2</accession>
<dbReference type="EMBL" id="CAJC01000079">
    <property type="protein sequence ID" value="CCI52403.1"/>
    <property type="molecule type" value="Genomic_DNA"/>
</dbReference>
<keyword evidence="3" id="KW-1185">Reference proteome</keyword>
<dbReference type="PROSITE" id="PS50995">
    <property type="entry name" value="HTH_MARR_2"/>
    <property type="match status" value="1"/>
</dbReference>
<evidence type="ECO:0000259" key="1">
    <source>
        <dbReference type="PROSITE" id="PS50995"/>
    </source>
</evidence>
<dbReference type="OrthoDB" id="9815567at2"/>
<name>A0A077MCK2_9MICO</name>
<dbReference type="Proteomes" id="UP000035720">
    <property type="component" value="Unassembled WGS sequence"/>
</dbReference>
<evidence type="ECO:0000313" key="3">
    <source>
        <dbReference type="Proteomes" id="UP000035720"/>
    </source>
</evidence>
<dbReference type="Gene3D" id="1.10.10.10">
    <property type="entry name" value="Winged helix-like DNA-binding domain superfamily/Winged helix DNA-binding domain"/>
    <property type="match status" value="1"/>
</dbReference>
<reference evidence="2 3" key="1">
    <citation type="journal article" date="2013" name="ISME J.">
        <title>A metabolic model for members of the genus Tetrasphaera involved in enhanced biological phosphorus removal.</title>
        <authorList>
            <person name="Kristiansen R."/>
            <person name="Nguyen H.T.T."/>
            <person name="Saunders A.M."/>
            <person name="Nielsen J.L."/>
            <person name="Wimmer R."/>
            <person name="Le V.Q."/>
            <person name="McIlroy S.J."/>
            <person name="Petrovski S."/>
            <person name="Seviour R.J."/>
            <person name="Calteau A."/>
            <person name="Nielsen K.L."/>
            <person name="Nielsen P.H."/>
        </authorList>
    </citation>
    <scope>NUCLEOTIDE SEQUENCE [LARGE SCALE GENOMIC DNA]</scope>
    <source>
        <strain evidence="2 3">Ben 74</strain>
    </source>
</reference>
<dbReference type="InterPro" id="IPR011991">
    <property type="entry name" value="ArsR-like_HTH"/>
</dbReference>
<feature type="domain" description="HTH marR-type" evidence="1">
    <location>
        <begin position="15"/>
        <end position="150"/>
    </location>
</feature>
<dbReference type="CDD" id="cd00090">
    <property type="entry name" value="HTH_ARSR"/>
    <property type="match status" value="1"/>
</dbReference>
<comment type="caution">
    <text evidence="2">The sequence shown here is derived from an EMBL/GenBank/DDBJ whole genome shotgun (WGS) entry which is preliminary data.</text>
</comment>
<dbReference type="GO" id="GO:0006950">
    <property type="term" value="P:response to stress"/>
    <property type="evidence" value="ECO:0007669"/>
    <property type="project" value="TreeGrafter"/>
</dbReference>
<protein>
    <recommendedName>
        <fullName evidence="1">HTH marR-type domain-containing protein</fullName>
    </recommendedName>
</protein>
<proteinExistence type="predicted"/>
<dbReference type="InterPro" id="IPR000835">
    <property type="entry name" value="HTH_MarR-typ"/>
</dbReference>
<dbReference type="AlphaFoldDB" id="A0A077MCK2"/>
<dbReference type="GO" id="GO:0003700">
    <property type="term" value="F:DNA-binding transcription factor activity"/>
    <property type="evidence" value="ECO:0007669"/>
    <property type="project" value="InterPro"/>
</dbReference>
<dbReference type="SMART" id="SM00347">
    <property type="entry name" value="HTH_MARR"/>
    <property type="match status" value="1"/>
</dbReference>
<dbReference type="PANTHER" id="PTHR33164:SF43">
    <property type="entry name" value="HTH-TYPE TRANSCRIPTIONAL REPRESSOR YETL"/>
    <property type="match status" value="1"/>
</dbReference>
<dbReference type="SUPFAM" id="SSF46785">
    <property type="entry name" value="Winged helix' DNA-binding domain"/>
    <property type="match status" value="1"/>
</dbReference>
<dbReference type="RefSeq" id="WP_048544761.1">
    <property type="nucleotide sequence ID" value="NZ_HF571038.1"/>
</dbReference>
<dbReference type="InterPro" id="IPR036390">
    <property type="entry name" value="WH_DNA-bd_sf"/>
</dbReference>
<dbReference type="STRING" id="1193518.BN13_170004"/>
<dbReference type="Pfam" id="PF12802">
    <property type="entry name" value="MarR_2"/>
    <property type="match status" value="1"/>
</dbReference>